<dbReference type="Gene3D" id="1.10.630.10">
    <property type="entry name" value="Cytochrome P450"/>
    <property type="match status" value="1"/>
</dbReference>
<dbReference type="SUPFAM" id="SSF48264">
    <property type="entry name" value="Cytochrome P450"/>
    <property type="match status" value="1"/>
</dbReference>
<keyword evidence="5 6" id="KW-0408">Iron</keyword>
<dbReference type="PRINTS" id="PR00463">
    <property type="entry name" value="EP450I"/>
</dbReference>
<sequence length="489" mass="55059">MFLSAYWALAAVVGILLSTRLRTLVERARSPLGAVPGPWYSRWTSVGSQYYWFTGKKAIYVDALHKHYGICLSLLSHSEVDFASVSAAKQIHSFRTPFPKTQYYANLSIGMGAANVFTTTNLAYHGFLRRLLFPPMSESTLKTYEPIVDGRVRLAVQRMAEEMKKRGAADVFKWWLFLATDTIGELAFGDSFRMLEQGRENQYSKDMKMIARLSGLRAEHPTLFKLASYLPLPVFRASVMQVQRIRTYAEQSLERYRLAVAAEPNNPKPTVFTKLFNAGDEGLSMAEITSQAQAYIIAGSDTTANTLTFLVWAVCKDEKIKQRLTAELAGLPEDYTDEGLKSLPYLTCVIKEALRIYAAAPSALPREVTGLGCEIDGYWLPGRVTASTQAYSMHRNPIAFPDPEKYDPSRWEAPNKDMNDLWMAFGAGTHTCIGIHLAQMELRKSAAAFFRAFPNARVSLREGFCDDDMEQVIYLLMFPKKKRCLIELS</sequence>
<dbReference type="InterPro" id="IPR002401">
    <property type="entry name" value="Cyt_P450_E_grp-I"/>
</dbReference>
<accession>A0A9P4QVX0</accession>
<dbReference type="InterPro" id="IPR001128">
    <property type="entry name" value="Cyt_P450"/>
</dbReference>
<comment type="caution">
    <text evidence="8">The sequence shown here is derived from an EMBL/GenBank/DDBJ whole genome shotgun (WGS) entry which is preliminary data.</text>
</comment>
<dbReference type="InterPro" id="IPR050121">
    <property type="entry name" value="Cytochrome_P450_monoxygenase"/>
</dbReference>
<keyword evidence="6 7" id="KW-0349">Heme</keyword>
<keyword evidence="4 7" id="KW-0560">Oxidoreductase</keyword>
<comment type="similarity">
    <text evidence="2 7">Belongs to the cytochrome P450 family.</text>
</comment>
<keyword evidence="3 6" id="KW-0479">Metal-binding</keyword>
<keyword evidence="7" id="KW-0503">Monooxygenase</keyword>
<evidence type="ECO:0000256" key="2">
    <source>
        <dbReference type="ARBA" id="ARBA00010617"/>
    </source>
</evidence>
<name>A0A9P4QVX0_9PLEO</name>
<dbReference type="OrthoDB" id="1470350at2759"/>
<reference evidence="8" key="1">
    <citation type="journal article" date="2020" name="Stud. Mycol.">
        <title>101 Dothideomycetes genomes: a test case for predicting lifestyles and emergence of pathogens.</title>
        <authorList>
            <person name="Haridas S."/>
            <person name="Albert R."/>
            <person name="Binder M."/>
            <person name="Bloem J."/>
            <person name="Labutti K."/>
            <person name="Salamov A."/>
            <person name="Andreopoulos B."/>
            <person name="Baker S."/>
            <person name="Barry K."/>
            <person name="Bills G."/>
            <person name="Bluhm B."/>
            <person name="Cannon C."/>
            <person name="Castanera R."/>
            <person name="Culley D."/>
            <person name="Daum C."/>
            <person name="Ezra D."/>
            <person name="Gonzalez J."/>
            <person name="Henrissat B."/>
            <person name="Kuo A."/>
            <person name="Liang C."/>
            <person name="Lipzen A."/>
            <person name="Lutzoni F."/>
            <person name="Magnuson J."/>
            <person name="Mondo S."/>
            <person name="Nolan M."/>
            <person name="Ohm R."/>
            <person name="Pangilinan J."/>
            <person name="Park H.-J."/>
            <person name="Ramirez L."/>
            <person name="Alfaro M."/>
            <person name="Sun H."/>
            <person name="Tritt A."/>
            <person name="Yoshinaga Y."/>
            <person name="Zwiers L.-H."/>
            <person name="Turgeon B."/>
            <person name="Goodwin S."/>
            <person name="Spatafora J."/>
            <person name="Crous P."/>
            <person name="Grigoriev I."/>
        </authorList>
    </citation>
    <scope>NUCLEOTIDE SEQUENCE</scope>
    <source>
        <strain evidence="8">CBS 125425</strain>
    </source>
</reference>
<dbReference type="GO" id="GO:0004497">
    <property type="term" value="F:monooxygenase activity"/>
    <property type="evidence" value="ECO:0007669"/>
    <property type="project" value="UniProtKB-KW"/>
</dbReference>
<evidence type="ECO:0000256" key="1">
    <source>
        <dbReference type="ARBA" id="ARBA00001971"/>
    </source>
</evidence>
<evidence type="ECO:0000256" key="7">
    <source>
        <dbReference type="RuleBase" id="RU000461"/>
    </source>
</evidence>
<dbReference type="Proteomes" id="UP000799444">
    <property type="component" value="Unassembled WGS sequence"/>
</dbReference>
<feature type="binding site" description="axial binding residue" evidence="6">
    <location>
        <position position="432"/>
    </location>
    <ligand>
        <name>heme</name>
        <dbReference type="ChEBI" id="CHEBI:30413"/>
    </ligand>
    <ligandPart>
        <name>Fe</name>
        <dbReference type="ChEBI" id="CHEBI:18248"/>
    </ligandPart>
</feature>
<dbReference type="InterPro" id="IPR017972">
    <property type="entry name" value="Cyt_P450_CS"/>
</dbReference>
<evidence type="ECO:0000256" key="3">
    <source>
        <dbReference type="ARBA" id="ARBA00022723"/>
    </source>
</evidence>
<dbReference type="CDD" id="cd11059">
    <property type="entry name" value="CYP_fungal"/>
    <property type="match status" value="1"/>
</dbReference>
<evidence type="ECO:0000313" key="8">
    <source>
        <dbReference type="EMBL" id="KAF2734672.1"/>
    </source>
</evidence>
<dbReference type="PRINTS" id="PR00385">
    <property type="entry name" value="P450"/>
</dbReference>
<dbReference type="GO" id="GO:0005506">
    <property type="term" value="F:iron ion binding"/>
    <property type="evidence" value="ECO:0007669"/>
    <property type="project" value="InterPro"/>
</dbReference>
<dbReference type="GO" id="GO:0016705">
    <property type="term" value="F:oxidoreductase activity, acting on paired donors, with incorporation or reduction of molecular oxygen"/>
    <property type="evidence" value="ECO:0007669"/>
    <property type="project" value="InterPro"/>
</dbReference>
<evidence type="ECO:0000256" key="6">
    <source>
        <dbReference type="PIRSR" id="PIRSR602401-1"/>
    </source>
</evidence>
<dbReference type="EMBL" id="ML996145">
    <property type="protein sequence ID" value="KAF2734672.1"/>
    <property type="molecule type" value="Genomic_DNA"/>
</dbReference>
<proteinExistence type="inferred from homology"/>
<dbReference type="PANTHER" id="PTHR24305">
    <property type="entry name" value="CYTOCHROME P450"/>
    <property type="match status" value="1"/>
</dbReference>
<comment type="cofactor">
    <cofactor evidence="1 6">
        <name>heme</name>
        <dbReference type="ChEBI" id="CHEBI:30413"/>
    </cofactor>
</comment>
<dbReference type="AlphaFoldDB" id="A0A9P4QVX0"/>
<dbReference type="Pfam" id="PF00067">
    <property type="entry name" value="p450"/>
    <property type="match status" value="1"/>
</dbReference>
<evidence type="ECO:0000313" key="9">
    <source>
        <dbReference type="Proteomes" id="UP000799444"/>
    </source>
</evidence>
<gene>
    <name evidence="8" type="ORF">EJ04DRAFT_534759</name>
</gene>
<evidence type="ECO:0000256" key="5">
    <source>
        <dbReference type="ARBA" id="ARBA00023004"/>
    </source>
</evidence>
<evidence type="ECO:0000256" key="4">
    <source>
        <dbReference type="ARBA" id="ARBA00023002"/>
    </source>
</evidence>
<dbReference type="InterPro" id="IPR036396">
    <property type="entry name" value="Cyt_P450_sf"/>
</dbReference>
<organism evidence="8 9">
    <name type="scientific">Polyplosphaeria fusca</name>
    <dbReference type="NCBI Taxonomy" id="682080"/>
    <lineage>
        <taxon>Eukaryota</taxon>
        <taxon>Fungi</taxon>
        <taxon>Dikarya</taxon>
        <taxon>Ascomycota</taxon>
        <taxon>Pezizomycotina</taxon>
        <taxon>Dothideomycetes</taxon>
        <taxon>Pleosporomycetidae</taxon>
        <taxon>Pleosporales</taxon>
        <taxon>Tetraplosphaeriaceae</taxon>
        <taxon>Polyplosphaeria</taxon>
    </lineage>
</organism>
<dbReference type="PANTHER" id="PTHR24305:SF96">
    <property type="entry name" value="CYTOCHROME P450 MONOOXYGENASE STCB-RELATED"/>
    <property type="match status" value="1"/>
</dbReference>
<keyword evidence="9" id="KW-1185">Reference proteome</keyword>
<dbReference type="GO" id="GO:0020037">
    <property type="term" value="F:heme binding"/>
    <property type="evidence" value="ECO:0007669"/>
    <property type="project" value="InterPro"/>
</dbReference>
<dbReference type="PROSITE" id="PS00086">
    <property type="entry name" value="CYTOCHROME_P450"/>
    <property type="match status" value="1"/>
</dbReference>
<protein>
    <submittedName>
        <fullName evidence="8">Cytochrome protein</fullName>
    </submittedName>
</protein>